<evidence type="ECO:0000313" key="9">
    <source>
        <dbReference type="EMBL" id="MDO6421181.1"/>
    </source>
</evidence>
<dbReference type="InterPro" id="IPR020084">
    <property type="entry name" value="NUDIX_hydrolase_CS"/>
</dbReference>
<dbReference type="PROSITE" id="PS00893">
    <property type="entry name" value="NUDIX_BOX"/>
    <property type="match status" value="1"/>
</dbReference>
<dbReference type="PANTHER" id="PTHR11383">
    <property type="entry name" value="NUCLEOSIDE DIPHOSPHATE-LINKED MOIETY X MOTIF 13"/>
    <property type="match status" value="1"/>
</dbReference>
<evidence type="ECO:0000256" key="1">
    <source>
        <dbReference type="ARBA" id="ARBA00001946"/>
    </source>
</evidence>
<dbReference type="InterPro" id="IPR020476">
    <property type="entry name" value="Nudix_hydrolase"/>
</dbReference>
<dbReference type="Gene3D" id="3.90.79.10">
    <property type="entry name" value="Nucleoside Triphosphate Pyrophosphohydrolase"/>
    <property type="match status" value="1"/>
</dbReference>
<evidence type="ECO:0000256" key="4">
    <source>
        <dbReference type="ARBA" id="ARBA00022801"/>
    </source>
</evidence>
<dbReference type="PANTHER" id="PTHR11383:SF3">
    <property type="entry name" value="NAD(P)H PYROPHOSPHATASE NUDT13, MITOCHONDRIAL"/>
    <property type="match status" value="1"/>
</dbReference>
<dbReference type="Pfam" id="PF09297">
    <property type="entry name" value="Zn_ribbon_NUD"/>
    <property type="match status" value="1"/>
</dbReference>
<organism evidence="9 10">
    <name type="scientific">Saccharophagus degradans</name>
    <dbReference type="NCBI Taxonomy" id="86304"/>
    <lineage>
        <taxon>Bacteria</taxon>
        <taxon>Pseudomonadati</taxon>
        <taxon>Pseudomonadota</taxon>
        <taxon>Gammaproteobacteria</taxon>
        <taxon>Cellvibrionales</taxon>
        <taxon>Cellvibrionaceae</taxon>
        <taxon>Saccharophagus</taxon>
    </lineage>
</organism>
<evidence type="ECO:0000256" key="5">
    <source>
        <dbReference type="ARBA" id="ARBA00022842"/>
    </source>
</evidence>
<dbReference type="InterPro" id="IPR015375">
    <property type="entry name" value="NADH_PPase-like_N"/>
</dbReference>
<keyword evidence="5" id="KW-0460">Magnesium</keyword>
<dbReference type="EC" id="3.6.1.22" evidence="2"/>
<dbReference type="NCBIfam" id="NF001299">
    <property type="entry name" value="PRK00241.1"/>
    <property type="match status" value="1"/>
</dbReference>
<keyword evidence="6" id="KW-0520">NAD</keyword>
<dbReference type="Gene3D" id="3.90.79.20">
    <property type="match status" value="1"/>
</dbReference>
<dbReference type="InterPro" id="IPR000086">
    <property type="entry name" value="NUDIX_hydrolase_dom"/>
</dbReference>
<feature type="domain" description="Nudix hydrolase" evidence="8">
    <location>
        <begin position="140"/>
        <end position="264"/>
    </location>
</feature>
<dbReference type="SUPFAM" id="SSF55811">
    <property type="entry name" value="Nudix"/>
    <property type="match status" value="2"/>
</dbReference>
<sequence>MNFEPALSPKVESPPSWLILICGKQILVSQCSTEVLFPADSIESLNIVFQHRLGAVNQQHLDAVVIDNTEELSIEGWEWANLRDLLGVLHEPLFHLAGRALQFSYWDKTHQYCGQCGGATIPADEYRSRMCTRCELHFYPRLSPCVIGLIHDGKRCLLARNVRHPAGRFSTIAGFIEPGETAEQAFAREVREEVGVQVKNIRYAFSQPWPFPGQLMLGFYAEYAGGEIQVDNIEIIEADWFDIDNLPQTPPESTISGLLIREYVQKVREQK</sequence>
<dbReference type="CDD" id="cd03429">
    <property type="entry name" value="NUDIX_NADH_pyrophosphatase_Nudt13"/>
    <property type="match status" value="1"/>
</dbReference>
<name>A0AAW7X3I9_9GAMM</name>
<comment type="caution">
    <text evidence="9">The sequence shown here is derived from an EMBL/GenBank/DDBJ whole genome shotgun (WGS) entry which is preliminary data.</text>
</comment>
<dbReference type="InterPro" id="IPR049734">
    <property type="entry name" value="NudC-like_C"/>
</dbReference>
<dbReference type="InterPro" id="IPR015797">
    <property type="entry name" value="NUDIX_hydrolase-like_dom_sf"/>
</dbReference>
<evidence type="ECO:0000256" key="7">
    <source>
        <dbReference type="RuleBase" id="RU003476"/>
    </source>
</evidence>
<accession>A0AAW7X3I9</accession>
<comment type="similarity">
    <text evidence="7">Belongs to the Nudix hydrolase family.</text>
</comment>
<reference evidence="9" key="1">
    <citation type="submission" date="2023-07" db="EMBL/GenBank/DDBJ databases">
        <title>Genome content predicts the carbon catabolic preferences of heterotrophic bacteria.</title>
        <authorList>
            <person name="Gralka M."/>
        </authorList>
    </citation>
    <scope>NUCLEOTIDE SEQUENCE</scope>
    <source>
        <strain evidence="9">I3M17_2</strain>
    </source>
</reference>
<evidence type="ECO:0000313" key="10">
    <source>
        <dbReference type="Proteomes" id="UP001169760"/>
    </source>
</evidence>
<dbReference type="GO" id="GO:0046872">
    <property type="term" value="F:metal ion binding"/>
    <property type="evidence" value="ECO:0007669"/>
    <property type="project" value="UniProtKB-KW"/>
</dbReference>
<dbReference type="GeneID" id="98613690"/>
<dbReference type="RefSeq" id="WP_011468496.1">
    <property type="nucleotide sequence ID" value="NZ_CP123764.1"/>
</dbReference>
<dbReference type="PROSITE" id="PS51462">
    <property type="entry name" value="NUDIX"/>
    <property type="match status" value="1"/>
</dbReference>
<gene>
    <name evidence="9" type="primary">nudC</name>
    <name evidence="9" type="ORF">Q4521_01715</name>
</gene>
<proteinExistence type="inferred from homology"/>
<evidence type="ECO:0000256" key="3">
    <source>
        <dbReference type="ARBA" id="ARBA00022723"/>
    </source>
</evidence>
<dbReference type="Pfam" id="PF00293">
    <property type="entry name" value="NUDIX"/>
    <property type="match status" value="1"/>
</dbReference>
<keyword evidence="4 7" id="KW-0378">Hydrolase</keyword>
<dbReference type="AlphaFoldDB" id="A0AAW7X3I9"/>
<dbReference type="PRINTS" id="PR00502">
    <property type="entry name" value="NUDIXFAMILY"/>
</dbReference>
<protein>
    <recommendedName>
        <fullName evidence="2">NAD(+) diphosphatase</fullName>
        <ecNumber evidence="2">3.6.1.22</ecNumber>
    </recommendedName>
</protein>
<evidence type="ECO:0000259" key="8">
    <source>
        <dbReference type="PROSITE" id="PS51462"/>
    </source>
</evidence>
<comment type="cofactor">
    <cofactor evidence="1">
        <name>Mg(2+)</name>
        <dbReference type="ChEBI" id="CHEBI:18420"/>
    </cofactor>
</comment>
<dbReference type="EMBL" id="JAUOPB010000001">
    <property type="protein sequence ID" value="MDO6421181.1"/>
    <property type="molecule type" value="Genomic_DNA"/>
</dbReference>
<keyword evidence="3" id="KW-0479">Metal-binding</keyword>
<dbReference type="GO" id="GO:0016787">
    <property type="term" value="F:hydrolase activity"/>
    <property type="evidence" value="ECO:0007669"/>
    <property type="project" value="UniProtKB-KW"/>
</dbReference>
<dbReference type="InterPro" id="IPR015376">
    <property type="entry name" value="Znr_NADH_PPase"/>
</dbReference>
<evidence type="ECO:0000256" key="2">
    <source>
        <dbReference type="ARBA" id="ARBA00012381"/>
    </source>
</evidence>
<evidence type="ECO:0000256" key="6">
    <source>
        <dbReference type="ARBA" id="ARBA00023027"/>
    </source>
</evidence>
<dbReference type="Proteomes" id="UP001169760">
    <property type="component" value="Unassembled WGS sequence"/>
</dbReference>
<dbReference type="Pfam" id="PF09296">
    <property type="entry name" value="NUDIX-like"/>
    <property type="match status" value="1"/>
</dbReference>